<organism evidence="1 2">
    <name type="scientific">Panagrolaimus sp. JU765</name>
    <dbReference type="NCBI Taxonomy" id="591449"/>
    <lineage>
        <taxon>Eukaryota</taxon>
        <taxon>Metazoa</taxon>
        <taxon>Ecdysozoa</taxon>
        <taxon>Nematoda</taxon>
        <taxon>Chromadorea</taxon>
        <taxon>Rhabditida</taxon>
        <taxon>Tylenchina</taxon>
        <taxon>Panagrolaimomorpha</taxon>
        <taxon>Panagrolaimoidea</taxon>
        <taxon>Panagrolaimidae</taxon>
        <taxon>Panagrolaimus</taxon>
    </lineage>
</organism>
<proteinExistence type="predicted"/>
<evidence type="ECO:0000313" key="1">
    <source>
        <dbReference type="Proteomes" id="UP000887576"/>
    </source>
</evidence>
<evidence type="ECO:0000313" key="2">
    <source>
        <dbReference type="WBParaSite" id="JU765_v2.g7549.t1"/>
    </source>
</evidence>
<reference evidence="2" key="1">
    <citation type="submission" date="2022-11" db="UniProtKB">
        <authorList>
            <consortium name="WormBaseParasite"/>
        </authorList>
    </citation>
    <scope>IDENTIFICATION</scope>
</reference>
<dbReference type="WBParaSite" id="JU765_v2.g7549.t1">
    <property type="protein sequence ID" value="JU765_v2.g7549.t1"/>
    <property type="gene ID" value="JU765_v2.g7549"/>
</dbReference>
<accession>A0AC34RJ81</accession>
<dbReference type="Proteomes" id="UP000887576">
    <property type="component" value="Unplaced"/>
</dbReference>
<sequence>MTDFCKFFSYRRSFLAQQAERIIGFEEKCDFILHGFVADHERRLFINQMNYSLLSSFQFSDLEVKGIKYFVPAENANSDDFAGKELE</sequence>
<name>A0AC34RJ81_9BILA</name>
<protein>
    <submittedName>
        <fullName evidence="2">Uncharacterized protein</fullName>
    </submittedName>
</protein>